<dbReference type="InterPro" id="IPR013517">
    <property type="entry name" value="FG-GAP"/>
</dbReference>
<dbReference type="InterPro" id="IPR028994">
    <property type="entry name" value="Integrin_alpha_N"/>
</dbReference>
<dbReference type="PANTHER" id="PTHR44103:SF1">
    <property type="entry name" value="PROPROTEIN CONVERTASE P"/>
    <property type="match status" value="1"/>
</dbReference>
<dbReference type="PROSITE" id="PS50005">
    <property type="entry name" value="TPR"/>
    <property type="match status" value="2"/>
</dbReference>
<gene>
    <name evidence="2" type="ORF">MNBD_GAMMA21-2724</name>
</gene>
<proteinExistence type="predicted"/>
<evidence type="ECO:0000313" key="2">
    <source>
        <dbReference type="EMBL" id="VAW99293.1"/>
    </source>
</evidence>
<dbReference type="Pfam" id="PF12895">
    <property type="entry name" value="ANAPC3"/>
    <property type="match status" value="1"/>
</dbReference>
<dbReference type="SUPFAM" id="SSF48452">
    <property type="entry name" value="TPR-like"/>
    <property type="match status" value="1"/>
</dbReference>
<dbReference type="Gene3D" id="1.25.40.10">
    <property type="entry name" value="Tetratricopeptide repeat domain"/>
    <property type="match status" value="1"/>
</dbReference>
<dbReference type="PANTHER" id="PTHR44103">
    <property type="entry name" value="PROPROTEIN CONVERTASE P"/>
    <property type="match status" value="1"/>
</dbReference>
<organism evidence="2">
    <name type="scientific">hydrothermal vent metagenome</name>
    <dbReference type="NCBI Taxonomy" id="652676"/>
    <lineage>
        <taxon>unclassified sequences</taxon>
        <taxon>metagenomes</taxon>
        <taxon>ecological metagenomes</taxon>
    </lineage>
</organism>
<dbReference type="Pfam" id="PF13181">
    <property type="entry name" value="TPR_8"/>
    <property type="match status" value="1"/>
</dbReference>
<name>A0A3B1AHC8_9ZZZZ</name>
<protein>
    <submittedName>
        <fullName evidence="2">Uncharacterized protein</fullName>
    </submittedName>
</protein>
<accession>A0A3B1AHC8</accession>
<dbReference type="SUPFAM" id="SSF69318">
    <property type="entry name" value="Integrin alpha N-terminal domain"/>
    <property type="match status" value="1"/>
</dbReference>
<dbReference type="EMBL" id="UOFR01000066">
    <property type="protein sequence ID" value="VAW99293.1"/>
    <property type="molecule type" value="Genomic_DNA"/>
</dbReference>
<keyword evidence="1" id="KW-0732">Signal</keyword>
<dbReference type="AlphaFoldDB" id="A0A3B1AHC8"/>
<reference evidence="2" key="1">
    <citation type="submission" date="2018-06" db="EMBL/GenBank/DDBJ databases">
        <authorList>
            <person name="Zhirakovskaya E."/>
        </authorList>
    </citation>
    <scope>NUCLEOTIDE SEQUENCE</scope>
</reference>
<dbReference type="Pfam" id="PF13517">
    <property type="entry name" value="FG-GAP_3"/>
    <property type="match status" value="1"/>
</dbReference>
<dbReference type="InterPro" id="IPR011990">
    <property type="entry name" value="TPR-like_helical_dom_sf"/>
</dbReference>
<sequence length="1116" mass="125458">MDIGNKRKTRVLIILLLGSLVSVAGWRVTIAEEDEKKPSMRLNPVQSDPHEELMRHRNEGSAYYESGILKKALANFSAAAKLKENSLAEIYNLGLINRKLDNIKEARKLIKQAIKLDDTFANSYYVLALMDKQEGKSDAAITLFKKAMKRAPTDPSSYYQLGLLLRDKGKDQEALQLMVNALQLNPYHTGALYQLYQSYHQSGQIDKAKLTMKEFSRIKKSVSRSRKQLNDEESALSSPLTSDRLAVSDNKISNEFKASFNKTIKKISEPISAFSLHNLDDDIQSEIVAITNSGMLWLISSDKDRKLNAKKLGKIAIKSKVTSLLVERFSVKETARFVVSSQQGLAISSPDFLKSPVKLKWLSKVAEGNVQTIDIDHDGDLDLISLATSTVYVNRGNGRFTKKAKILGSAEIKSSIKGAKSLIGSDFVNRISVDMVAYNNSGTRYFLQDATGGRYALKKDVLPKMGGISWLGKGDLNNDGMMDLVGTNKSQLFIDTNLGEFKFSNKIIGKSEGVINGQVADFDNDGRLDVLLIHKTGEITLWRNHGEAGFKRIALSSSQITKSTHPVFKDDLDDDGKIDVIALSDKGQLVTWWNDSQGVGKWMKLDLIGMRSPPSGQMTQVEIRRGSWYSKYESNGLPVQIGLGDANYTEILRLSWPNGFIESKFKIDEIGPWRFEESERISGSCPSVYAWDGKRFNFITDAFISGPMGVPVSADQYFPVDHDEYVKIPGEALKRNGDRYQLRITEELREAVFLDKVQLLMIDHPVDVTVYPNERLAPPPFPEFGIHATRHARPSTRVIDHRNNDVTRLVAAVDDTYPTSIARLQYTGFSEPQGVTVALPDGAASSKNLRLFLTGWFYYFDSTSMISASQRPDMKIIWPQIQVKRNDQWETITYTGIPSGKGKTVIVDLTGKLPANTQEIRVWTNVELYWDQILIDVSAPPEQRYTTREAPLLSAHLRFRGFSQLLAKTGPQPDRFDYNKVRYTALWNPLKGKYTRYGDVKPLLGREDSQMVVFGSGDELVLEFDAPKDEPSSGNKRDFFLYLNGFVKDGDKYTAHAGRVDPVPFVGMTQYPYDTSNGIPKPFRTEEYKQYQKLYQTREPLQFTGPILSAWKESGQ</sequence>
<dbReference type="InterPro" id="IPR019734">
    <property type="entry name" value="TPR_rpt"/>
</dbReference>
<evidence type="ECO:0000256" key="1">
    <source>
        <dbReference type="ARBA" id="ARBA00022729"/>
    </source>
</evidence>
<dbReference type="SMART" id="SM00028">
    <property type="entry name" value="TPR"/>
    <property type="match status" value="4"/>
</dbReference>